<dbReference type="GO" id="GO:0010181">
    <property type="term" value="F:FMN binding"/>
    <property type="evidence" value="ECO:0007669"/>
    <property type="project" value="InterPro"/>
</dbReference>
<dbReference type="SUPFAM" id="SSF50475">
    <property type="entry name" value="FMN-binding split barrel"/>
    <property type="match status" value="1"/>
</dbReference>
<evidence type="ECO:0000259" key="1">
    <source>
        <dbReference type="SMART" id="SM00903"/>
    </source>
</evidence>
<dbReference type="AlphaFoldDB" id="W6K3W5"/>
<organism evidence="2 3">
    <name type="scientific">Nostocoides australiense Ben110</name>
    <dbReference type="NCBI Taxonomy" id="1193182"/>
    <lineage>
        <taxon>Bacteria</taxon>
        <taxon>Bacillati</taxon>
        <taxon>Actinomycetota</taxon>
        <taxon>Actinomycetes</taxon>
        <taxon>Micrococcales</taxon>
        <taxon>Intrasporangiaceae</taxon>
        <taxon>Nostocoides</taxon>
    </lineage>
</organism>
<dbReference type="InterPro" id="IPR002563">
    <property type="entry name" value="Flavin_Rdtase-like_dom"/>
</dbReference>
<evidence type="ECO:0000313" key="3">
    <source>
        <dbReference type="Proteomes" id="UP000035763"/>
    </source>
</evidence>
<accession>W6K3W5</accession>
<name>W6K3W5_9MICO</name>
<comment type="caution">
    <text evidence="2">The sequence shown here is derived from an EMBL/GenBank/DDBJ whole genome shotgun (WGS) entry which is preliminary data.</text>
</comment>
<dbReference type="EMBL" id="CAJA01000290">
    <property type="protein sequence ID" value="CCH73974.1"/>
    <property type="molecule type" value="Genomic_DNA"/>
</dbReference>
<feature type="domain" description="Flavin reductase like" evidence="1">
    <location>
        <begin position="18"/>
        <end position="158"/>
    </location>
</feature>
<sequence length="172" mass="18753">MLSEKDFDDLIESANPVMAVVTTVAEGVRAGCVVGFHGQSSVEPRHYCVWLSKANHTYRTALRAEHLAVHLLTRDDMEIATHFGTTTGEDGDKFTTLSVSDGPGGVPLLEALPNRFVGRRRAMLDLGGDHACVELVVDLAQRAGAFDALRLRDVVHLRPGHEAEERAVSPER</sequence>
<protein>
    <submittedName>
        <fullName evidence="2">Flavin reductase domain protein FMN-binding</fullName>
    </submittedName>
</protein>
<dbReference type="STRING" id="1193182.BN11_360002"/>
<evidence type="ECO:0000313" key="2">
    <source>
        <dbReference type="EMBL" id="CCH73974.1"/>
    </source>
</evidence>
<dbReference type="Proteomes" id="UP000035763">
    <property type="component" value="Unassembled WGS sequence"/>
</dbReference>
<gene>
    <name evidence="2" type="ORF">BN11_360002</name>
</gene>
<proteinExistence type="predicted"/>
<dbReference type="SMART" id="SM00903">
    <property type="entry name" value="Flavin_Reduct"/>
    <property type="match status" value="1"/>
</dbReference>
<dbReference type="GO" id="GO:0016646">
    <property type="term" value="F:oxidoreductase activity, acting on the CH-NH group of donors, NAD or NADP as acceptor"/>
    <property type="evidence" value="ECO:0007669"/>
    <property type="project" value="UniProtKB-ARBA"/>
</dbReference>
<reference evidence="2 3" key="1">
    <citation type="journal article" date="2013" name="ISME J.">
        <title>A metabolic model for members of the genus Tetrasphaera involved in enhanced biological phosphorus removal.</title>
        <authorList>
            <person name="Kristiansen R."/>
            <person name="Nguyen H.T.T."/>
            <person name="Saunders A.M."/>
            <person name="Nielsen J.L."/>
            <person name="Wimmer R."/>
            <person name="Le V.Q."/>
            <person name="McIlroy S.J."/>
            <person name="Petrovski S."/>
            <person name="Seviour R.J."/>
            <person name="Calteau A."/>
            <person name="Nielsen K.L."/>
            <person name="Nielsen P.H."/>
        </authorList>
    </citation>
    <scope>NUCLEOTIDE SEQUENCE [LARGE SCALE GENOMIC DNA]</scope>
    <source>
        <strain evidence="2 3">Ben110</strain>
    </source>
</reference>
<keyword evidence="3" id="KW-1185">Reference proteome</keyword>
<dbReference type="InterPro" id="IPR012349">
    <property type="entry name" value="Split_barrel_FMN-bd"/>
</dbReference>
<dbReference type="Pfam" id="PF01613">
    <property type="entry name" value="Flavin_Reduct"/>
    <property type="match status" value="1"/>
</dbReference>
<dbReference type="Gene3D" id="2.30.110.10">
    <property type="entry name" value="Electron Transport, Fmn-binding Protein, Chain A"/>
    <property type="match status" value="1"/>
</dbReference>
<dbReference type="RefSeq" id="WP_235435347.1">
    <property type="nucleotide sequence ID" value="NZ_HG764815.1"/>
</dbReference>